<dbReference type="SUPFAM" id="SSF49452">
    <property type="entry name" value="Starch-binding domain-like"/>
    <property type="match status" value="1"/>
</dbReference>
<dbReference type="InterPro" id="IPR013783">
    <property type="entry name" value="Ig-like_fold"/>
</dbReference>
<dbReference type="Proteomes" id="UP000283530">
    <property type="component" value="Unassembled WGS sequence"/>
</dbReference>
<feature type="compositionally biased region" description="Basic and acidic residues" evidence="2">
    <location>
        <begin position="382"/>
        <end position="404"/>
    </location>
</feature>
<organism evidence="4 5">
    <name type="scientific">Cinnamomum micranthum f. kanehirae</name>
    <dbReference type="NCBI Taxonomy" id="337451"/>
    <lineage>
        <taxon>Eukaryota</taxon>
        <taxon>Viridiplantae</taxon>
        <taxon>Streptophyta</taxon>
        <taxon>Embryophyta</taxon>
        <taxon>Tracheophyta</taxon>
        <taxon>Spermatophyta</taxon>
        <taxon>Magnoliopsida</taxon>
        <taxon>Magnoliidae</taxon>
        <taxon>Laurales</taxon>
        <taxon>Lauraceae</taxon>
        <taxon>Cinnamomum</taxon>
    </lineage>
</organism>
<feature type="region of interest" description="Disordered" evidence="2">
    <location>
        <begin position="339"/>
        <end position="405"/>
    </location>
</feature>
<gene>
    <name evidence="4" type="ORF">CKAN_00732400</name>
</gene>
<dbReference type="PROSITE" id="PS51166">
    <property type="entry name" value="CBM20"/>
    <property type="match status" value="1"/>
</dbReference>
<evidence type="ECO:0000259" key="3">
    <source>
        <dbReference type="PROSITE" id="PS51166"/>
    </source>
</evidence>
<dbReference type="EMBL" id="QPKB01000003">
    <property type="protein sequence ID" value="RWR78776.1"/>
    <property type="molecule type" value="Genomic_DNA"/>
</dbReference>
<name>A0A443NJS7_9MAGN</name>
<evidence type="ECO:0000313" key="4">
    <source>
        <dbReference type="EMBL" id="RWR78776.1"/>
    </source>
</evidence>
<comment type="caution">
    <text evidence="4">The sequence shown here is derived from an EMBL/GenBank/DDBJ whole genome shotgun (WGS) entry which is preliminary data.</text>
</comment>
<proteinExistence type="predicted"/>
<dbReference type="PANTHER" id="PTHR15048:SF0">
    <property type="entry name" value="STARCH-BINDING DOMAIN-CONTAINING PROTEIN 1"/>
    <property type="match status" value="1"/>
</dbReference>
<dbReference type="OrthoDB" id="550577at2759"/>
<accession>A0A443NJS7</accession>
<dbReference type="CDD" id="cd05467">
    <property type="entry name" value="CBM20"/>
    <property type="match status" value="1"/>
</dbReference>
<dbReference type="GO" id="GO:2001070">
    <property type="term" value="F:starch binding"/>
    <property type="evidence" value="ECO:0007669"/>
    <property type="project" value="InterPro"/>
</dbReference>
<keyword evidence="1" id="KW-0175">Coiled coil</keyword>
<feature type="compositionally biased region" description="Basic and acidic residues" evidence="2">
    <location>
        <begin position="348"/>
        <end position="361"/>
    </location>
</feature>
<dbReference type="SMART" id="SM01065">
    <property type="entry name" value="CBM_2"/>
    <property type="match status" value="1"/>
</dbReference>
<evidence type="ECO:0000256" key="1">
    <source>
        <dbReference type="SAM" id="Coils"/>
    </source>
</evidence>
<sequence>MDALKSSSSTLKTIFSDRSFRSPYSRAFFKVSTRFASSPKLDSGLSVAARSILLQQKLIRSVAQSSPISAELEADVEAIDTEDNLVQVTNQTKTVHVKFQLEKECQFGQQFLLTGEDPMFGLWDPENAVPLDWSDGHVWSVELDIPVGKTIQFKFILKGITGEIEWQPDPDRILNTWETSKTIVVLEDWGNAELQQITEEEEEVNAELQQITEEEEEVNAELQQITEEEEEVNAKLQQITEEEEEVTDNLTEKPIFQAVEPMLVPTDEMVANLTTESIFAESIIESNGRAIINDNPTHVKDEEILIVNEGVPVLVPGLAPSPELGMEEEFAKEVSNGMVTDDSTDEASDFHKSELCEKQEPEPSNENSPLEEKTIMTCSGVPEEKLHDDAPGETVTDGREENSKEPAITVLKNDIHWGRKTLQKFFLSLGFFS</sequence>
<keyword evidence="5" id="KW-1185">Reference proteome</keyword>
<dbReference type="STRING" id="337451.A0A443NJS7"/>
<dbReference type="Gene3D" id="2.60.40.10">
    <property type="entry name" value="Immunoglobulins"/>
    <property type="match status" value="1"/>
</dbReference>
<dbReference type="PANTHER" id="PTHR15048">
    <property type="entry name" value="STARCH-BINDING DOMAIN-CONTAINING PROTEIN 1"/>
    <property type="match status" value="1"/>
</dbReference>
<dbReference type="AlphaFoldDB" id="A0A443NJS7"/>
<evidence type="ECO:0000256" key="2">
    <source>
        <dbReference type="SAM" id="MobiDB-lite"/>
    </source>
</evidence>
<feature type="coiled-coil region" evidence="1">
    <location>
        <begin position="191"/>
        <end position="249"/>
    </location>
</feature>
<dbReference type="InterPro" id="IPR013784">
    <property type="entry name" value="Carb-bd-like_fold"/>
</dbReference>
<evidence type="ECO:0000313" key="5">
    <source>
        <dbReference type="Proteomes" id="UP000283530"/>
    </source>
</evidence>
<dbReference type="InterPro" id="IPR002044">
    <property type="entry name" value="CBM20"/>
</dbReference>
<dbReference type="FunFam" id="2.60.40.10:FF:000552">
    <property type="entry name" value="Related to glucoamylase"/>
    <property type="match status" value="1"/>
</dbReference>
<protein>
    <submittedName>
        <fullName evidence="4">Carbohydrate binding module family 20</fullName>
    </submittedName>
</protein>
<reference evidence="4 5" key="1">
    <citation type="journal article" date="2019" name="Nat. Plants">
        <title>Stout camphor tree genome fills gaps in understanding of flowering plant genome evolution.</title>
        <authorList>
            <person name="Chaw S.M."/>
            <person name="Liu Y.C."/>
            <person name="Wu Y.W."/>
            <person name="Wang H.Y."/>
            <person name="Lin C.I."/>
            <person name="Wu C.S."/>
            <person name="Ke H.M."/>
            <person name="Chang L.Y."/>
            <person name="Hsu C.Y."/>
            <person name="Yang H.T."/>
            <person name="Sudianto E."/>
            <person name="Hsu M.H."/>
            <person name="Wu K.P."/>
            <person name="Wang L.N."/>
            <person name="Leebens-Mack J.H."/>
            <person name="Tsai I.J."/>
        </authorList>
    </citation>
    <scope>NUCLEOTIDE SEQUENCE [LARGE SCALE GENOMIC DNA]</scope>
    <source>
        <strain evidence="5">cv. Chaw 1501</strain>
        <tissue evidence="4">Young leaves</tissue>
    </source>
</reference>
<dbReference type="Pfam" id="PF00686">
    <property type="entry name" value="CBM_20"/>
    <property type="match status" value="1"/>
</dbReference>
<feature type="domain" description="CBM20" evidence="3">
    <location>
        <begin position="89"/>
        <end position="191"/>
    </location>
</feature>
<dbReference type="GO" id="GO:0016020">
    <property type="term" value="C:membrane"/>
    <property type="evidence" value="ECO:0007669"/>
    <property type="project" value="TreeGrafter"/>
</dbReference>